<dbReference type="InterPro" id="IPR003838">
    <property type="entry name" value="ABC3_permease_C"/>
</dbReference>
<evidence type="ECO:0000256" key="5">
    <source>
        <dbReference type="ARBA" id="ARBA00023136"/>
    </source>
</evidence>
<name>A0ABW9RTP1_9BACT</name>
<evidence type="ECO:0000259" key="8">
    <source>
        <dbReference type="Pfam" id="PF12704"/>
    </source>
</evidence>
<feature type="transmembrane region" description="Helical" evidence="6">
    <location>
        <begin position="847"/>
        <end position="868"/>
    </location>
</feature>
<feature type="domain" description="ABC3 transporter permease C-terminal" evidence="7">
    <location>
        <begin position="769"/>
        <end position="874"/>
    </location>
</feature>
<feature type="transmembrane region" description="Helical" evidence="6">
    <location>
        <begin position="421"/>
        <end position="448"/>
    </location>
</feature>
<dbReference type="InterPro" id="IPR047699">
    <property type="entry name" value="Permease_put_prefix"/>
</dbReference>
<feature type="domain" description="MacB-like periplasmic core" evidence="8">
    <location>
        <begin position="97"/>
        <end position="322"/>
    </location>
</feature>
<accession>A0ABW9RTP1</accession>
<evidence type="ECO:0000259" key="7">
    <source>
        <dbReference type="Pfam" id="PF02687"/>
    </source>
</evidence>
<feature type="transmembrane region" description="Helical" evidence="6">
    <location>
        <begin position="761"/>
        <end position="789"/>
    </location>
</feature>
<keyword evidence="5 6" id="KW-0472">Membrane</keyword>
<dbReference type="PANTHER" id="PTHR30572:SF18">
    <property type="entry name" value="ABC-TYPE MACROLIDE FAMILY EXPORT SYSTEM PERMEASE COMPONENT 2"/>
    <property type="match status" value="1"/>
</dbReference>
<feature type="transmembrane region" description="Helical" evidence="6">
    <location>
        <begin position="513"/>
        <end position="536"/>
    </location>
</feature>
<reference evidence="9 10" key="1">
    <citation type="submission" date="2019-02" db="EMBL/GenBank/DDBJ databases">
        <authorList>
            <person name="Goldberg S.R."/>
            <person name="Haltli B.A."/>
            <person name="Correa H."/>
            <person name="Russell K.G."/>
        </authorList>
    </citation>
    <scope>NUCLEOTIDE SEQUENCE [LARGE SCALE GENOMIC DNA]</scope>
    <source>
        <strain evidence="9 10">JCM 16186</strain>
    </source>
</reference>
<feature type="transmembrane region" description="Helical" evidence="6">
    <location>
        <begin position="374"/>
        <end position="400"/>
    </location>
</feature>
<dbReference type="InterPro" id="IPR025857">
    <property type="entry name" value="MacB_PCD"/>
</dbReference>
<evidence type="ECO:0000256" key="2">
    <source>
        <dbReference type="ARBA" id="ARBA00022475"/>
    </source>
</evidence>
<evidence type="ECO:0000313" key="10">
    <source>
        <dbReference type="Proteomes" id="UP000798808"/>
    </source>
</evidence>
<evidence type="ECO:0000256" key="3">
    <source>
        <dbReference type="ARBA" id="ARBA00022692"/>
    </source>
</evidence>
<dbReference type="Pfam" id="PF02687">
    <property type="entry name" value="FtsX"/>
    <property type="match status" value="2"/>
</dbReference>
<proteinExistence type="predicted"/>
<keyword evidence="2" id="KW-1003">Cell membrane</keyword>
<feature type="transmembrane region" description="Helical" evidence="6">
    <location>
        <begin position="95"/>
        <end position="118"/>
    </location>
</feature>
<dbReference type="Proteomes" id="UP000798808">
    <property type="component" value="Unassembled WGS sequence"/>
</dbReference>
<protein>
    <submittedName>
        <fullName evidence="9">FtsX-like permease family protein</fullName>
    </submittedName>
</protein>
<organism evidence="9 10">
    <name type="scientific">Fulvivirga kasyanovii</name>
    <dbReference type="NCBI Taxonomy" id="396812"/>
    <lineage>
        <taxon>Bacteria</taxon>
        <taxon>Pseudomonadati</taxon>
        <taxon>Bacteroidota</taxon>
        <taxon>Cytophagia</taxon>
        <taxon>Cytophagales</taxon>
        <taxon>Fulvivirgaceae</taxon>
        <taxon>Fulvivirga</taxon>
    </lineage>
</organism>
<dbReference type="Pfam" id="PF12704">
    <property type="entry name" value="MacB_PCD"/>
    <property type="match status" value="1"/>
</dbReference>
<dbReference type="RefSeq" id="WP_155174262.1">
    <property type="nucleotide sequence ID" value="NZ_BAAAFL010000005.1"/>
</dbReference>
<comment type="caution">
    <text evidence="9">The sequence shown here is derived from an EMBL/GenBank/DDBJ whole genome shotgun (WGS) entry which is preliminary data.</text>
</comment>
<dbReference type="NCBIfam" id="NF038404">
    <property type="entry name" value="perm_prefix_2"/>
    <property type="match status" value="1"/>
</dbReference>
<gene>
    <name evidence="9" type="ORF">E1163_20060</name>
</gene>
<dbReference type="EMBL" id="SMLW01000619">
    <property type="protein sequence ID" value="MTI27261.1"/>
    <property type="molecule type" value="Genomic_DNA"/>
</dbReference>
<feature type="transmembrane region" description="Helical" evidence="6">
    <location>
        <begin position="816"/>
        <end position="835"/>
    </location>
</feature>
<dbReference type="InterPro" id="IPR050250">
    <property type="entry name" value="Macrolide_Exporter_MacB"/>
</dbReference>
<keyword evidence="10" id="KW-1185">Reference proteome</keyword>
<comment type="subcellular location">
    <subcellularLocation>
        <location evidence="1">Cell membrane</location>
        <topology evidence="1">Multi-pass membrane protein</topology>
    </subcellularLocation>
</comment>
<keyword evidence="4 6" id="KW-1133">Transmembrane helix</keyword>
<evidence type="ECO:0000256" key="4">
    <source>
        <dbReference type="ARBA" id="ARBA00022989"/>
    </source>
</evidence>
<keyword evidence="3 6" id="KW-0812">Transmembrane</keyword>
<evidence type="ECO:0000313" key="9">
    <source>
        <dbReference type="EMBL" id="MTI27261.1"/>
    </source>
</evidence>
<evidence type="ECO:0000256" key="6">
    <source>
        <dbReference type="SAM" id="Phobius"/>
    </source>
</evidence>
<dbReference type="PANTHER" id="PTHR30572">
    <property type="entry name" value="MEMBRANE COMPONENT OF TRANSPORTER-RELATED"/>
    <property type="match status" value="1"/>
</dbReference>
<evidence type="ECO:0000256" key="1">
    <source>
        <dbReference type="ARBA" id="ARBA00004651"/>
    </source>
</evidence>
<feature type="domain" description="ABC3 transporter permease C-terminal" evidence="7">
    <location>
        <begin position="381"/>
        <end position="486"/>
    </location>
</feature>
<sequence length="887" mass="100490">MKTSVQPPKWAIDFLEWFCPDRLVECVLGDLLEQFDDELELYGERKARRRFVWNVVRFFRPGIILRNKFKLKIINTIMLLSYFKIAIRNIRKQKLYSFINAFGLSIGIAFCILIYLFIQDEQSFDQFHVNKDRIFRVEEKSYDRWSEDKAYPYRHSAYLQTGLMQVLKDDLPEVQMGTRYNSGGRGVFRHGEKVFTEKLTYVDADFFKMFSFPLLQGDAEKVFKDKYEAVITPTIAEKYFGDEDPIGKTVEIDVNGTVTYTVTGVIQEAPANSSFSFDVLIPQENRMFYDRNINRWGSYSTPTFVQLVEGADMQQFSANLDKVIEKYIAEDLEEWRENSNLPDDVKLLELQYSNLSDIHLNTKVSWQKTSDPQYSLILGGIAILILIIACINYISLALTTSTARRTEVGIRKAAGAKKGQLIYQFGFESIVLALISMIIGLGLVVVFLPSFNEFTNKSITLGGANISGLLAVSFVVTLLIGLLAGSYPAFFLSSFRPVQVLKGGFTSKLNAVFTKPLVVLQFALSAFLIISSVIMYRQMQYITAKDLGYNKDQVLAIPTQTGYSKEGNKMVERFRNYAAAEPSVISVTGTNTSFNQGWSRSGYEIDGEQKQAYVYVADPYYVPTLELTLVEGRNFDPNLASDSSALIVNEALVRDMGWENPLQEHLNWREDSTGLGPKIIGVVKDYHFLSLENEIEPMLMSMNTKDAGFQTTMLVKIDHGNIPESIDKVRSLWNELAPDKPFDYTFIDEDVAKQYASYKRWMNIMGLSTAFAILISCLGLFGLAGINAVNRTKEIGIRKVLGAELMSIFVLLNKQYVWLALIAFTLAAPLSWYVMDQWLADFKFSIAMGWELFAVSMVAGLLVALTTVSYHAIKTALANPAETLKYE</sequence>
<feature type="transmembrane region" description="Helical" evidence="6">
    <location>
        <begin position="468"/>
        <end position="492"/>
    </location>
</feature>